<dbReference type="EMBL" id="JBICZW010000047">
    <property type="protein sequence ID" value="MFG3194322.1"/>
    <property type="molecule type" value="Genomic_DNA"/>
</dbReference>
<dbReference type="PANTHER" id="PTHR14969">
    <property type="entry name" value="SPHINGOSINE-1-PHOSPHATE PHOSPHOHYDROLASE"/>
    <property type="match status" value="1"/>
</dbReference>
<feature type="transmembrane region" description="Helical" evidence="2">
    <location>
        <begin position="151"/>
        <end position="172"/>
    </location>
</feature>
<feature type="transmembrane region" description="Helical" evidence="2">
    <location>
        <begin position="210"/>
        <end position="228"/>
    </location>
</feature>
<keyword evidence="2" id="KW-1133">Transmembrane helix</keyword>
<evidence type="ECO:0000256" key="2">
    <source>
        <dbReference type="SAM" id="Phobius"/>
    </source>
</evidence>
<feature type="transmembrane region" description="Helical" evidence="2">
    <location>
        <begin position="20"/>
        <end position="45"/>
    </location>
</feature>
<feature type="transmembrane region" description="Helical" evidence="2">
    <location>
        <begin position="79"/>
        <end position="102"/>
    </location>
</feature>
<evidence type="ECO:0000259" key="3">
    <source>
        <dbReference type="SMART" id="SM00014"/>
    </source>
</evidence>
<gene>
    <name evidence="4" type="ORF">ACGFYS_36025</name>
</gene>
<keyword evidence="2" id="KW-0812">Transmembrane</keyword>
<dbReference type="Proteomes" id="UP001604282">
    <property type="component" value="Unassembled WGS sequence"/>
</dbReference>
<dbReference type="SUPFAM" id="SSF48317">
    <property type="entry name" value="Acid phosphatase/Vanadium-dependent haloperoxidase"/>
    <property type="match status" value="1"/>
</dbReference>
<evidence type="ECO:0000313" key="4">
    <source>
        <dbReference type="EMBL" id="MFG3194322.1"/>
    </source>
</evidence>
<dbReference type="PANTHER" id="PTHR14969:SF13">
    <property type="entry name" value="AT30094P"/>
    <property type="match status" value="1"/>
</dbReference>
<dbReference type="CDD" id="cd03392">
    <property type="entry name" value="PAP2_like_2"/>
    <property type="match status" value="1"/>
</dbReference>
<comment type="caution">
    <text evidence="4">The sequence shown here is derived from an EMBL/GenBank/DDBJ whole genome shotgun (WGS) entry which is preliminary data.</text>
</comment>
<feature type="domain" description="Phosphatidic acid phosphatase type 2/haloperoxidase" evidence="3">
    <location>
        <begin position="107"/>
        <end position="222"/>
    </location>
</feature>
<evidence type="ECO:0000256" key="1">
    <source>
        <dbReference type="SAM" id="MobiDB-lite"/>
    </source>
</evidence>
<name>A0ABW7C3Q7_9ACTN</name>
<reference evidence="4 5" key="1">
    <citation type="submission" date="2024-10" db="EMBL/GenBank/DDBJ databases">
        <title>The Natural Products Discovery Center: Release of the First 8490 Sequenced Strains for Exploring Actinobacteria Biosynthetic Diversity.</title>
        <authorList>
            <person name="Kalkreuter E."/>
            <person name="Kautsar S.A."/>
            <person name="Yang D."/>
            <person name="Bader C.D."/>
            <person name="Teijaro C.N."/>
            <person name="Fluegel L."/>
            <person name="Davis C.M."/>
            <person name="Simpson J.R."/>
            <person name="Lauterbach L."/>
            <person name="Steele A.D."/>
            <person name="Gui C."/>
            <person name="Meng S."/>
            <person name="Li G."/>
            <person name="Viehrig K."/>
            <person name="Ye F."/>
            <person name="Su P."/>
            <person name="Kiefer A.F."/>
            <person name="Nichols A."/>
            <person name="Cepeda A.J."/>
            <person name="Yan W."/>
            <person name="Fan B."/>
            <person name="Jiang Y."/>
            <person name="Adhikari A."/>
            <person name="Zheng C.-J."/>
            <person name="Schuster L."/>
            <person name="Cowan T.M."/>
            <person name="Smanski M.J."/>
            <person name="Chevrette M.G."/>
            <person name="De Carvalho L.P.S."/>
            <person name="Shen B."/>
        </authorList>
    </citation>
    <scope>NUCLEOTIDE SEQUENCE [LARGE SCALE GENOMIC DNA]</scope>
    <source>
        <strain evidence="4 5">NPDC048229</strain>
    </source>
</reference>
<feature type="region of interest" description="Disordered" evidence="1">
    <location>
        <begin position="236"/>
        <end position="265"/>
    </location>
</feature>
<dbReference type="InterPro" id="IPR036938">
    <property type="entry name" value="PAP2/HPO_sf"/>
</dbReference>
<organism evidence="4 5">
    <name type="scientific">Streptomyces omiyaensis</name>
    <dbReference type="NCBI Taxonomy" id="68247"/>
    <lineage>
        <taxon>Bacteria</taxon>
        <taxon>Bacillati</taxon>
        <taxon>Actinomycetota</taxon>
        <taxon>Actinomycetes</taxon>
        <taxon>Kitasatosporales</taxon>
        <taxon>Streptomycetaceae</taxon>
        <taxon>Streptomyces</taxon>
    </lineage>
</organism>
<feature type="transmembrane region" description="Helical" evidence="2">
    <location>
        <begin position="179"/>
        <end position="204"/>
    </location>
</feature>
<protein>
    <submittedName>
        <fullName evidence="4">Phosphatase PAP2 family protein</fullName>
    </submittedName>
</protein>
<proteinExistence type="predicted"/>
<keyword evidence="2" id="KW-0472">Membrane</keyword>
<dbReference type="Pfam" id="PF01569">
    <property type="entry name" value="PAP2"/>
    <property type="match status" value="1"/>
</dbReference>
<dbReference type="Gene3D" id="1.20.144.10">
    <property type="entry name" value="Phosphatidic acid phosphatase type 2/haloperoxidase"/>
    <property type="match status" value="1"/>
</dbReference>
<feature type="transmembrane region" description="Helical" evidence="2">
    <location>
        <begin position="109"/>
        <end position="131"/>
    </location>
</feature>
<dbReference type="RefSeq" id="WP_189853958.1">
    <property type="nucleotide sequence ID" value="NZ_BMVV01000060.1"/>
</dbReference>
<sequence>MAQRIVPALLSRRPGPDAAFGRRLVLAVTATAIAAVPFALALVLVEAGWPPLHRLDREAAQGLHRAALDHPVVVPVLEFFTGVVWDPVTMRLLVAALVVWLLTRRAWRLAAWAGVTATAGGLIGLLVKNAVERARPHLPDPVSHAPGFSFPSGHAMTATTSCAVLLLVLLPLVPPARRLLAWALAVTSVVGVGFTRVALGVHWVSDVVGGWLLGLAVVTATTLVFEAWRADTGLRRTDPAEEGLEPELRSTAPEPALDLRRGSDG</sequence>
<evidence type="ECO:0000313" key="5">
    <source>
        <dbReference type="Proteomes" id="UP001604282"/>
    </source>
</evidence>
<keyword evidence="5" id="KW-1185">Reference proteome</keyword>
<accession>A0ABW7C3Q7</accession>
<dbReference type="InterPro" id="IPR000326">
    <property type="entry name" value="PAP2/HPO"/>
</dbReference>
<dbReference type="SMART" id="SM00014">
    <property type="entry name" value="acidPPc"/>
    <property type="match status" value="1"/>
</dbReference>